<dbReference type="STRING" id="1008305.A4H02_02375"/>
<keyword evidence="1" id="KW-0808">Transferase</keyword>
<feature type="binding site" evidence="2">
    <location>
        <position position="3"/>
    </location>
    <ligand>
        <name>Zn(2+)</name>
        <dbReference type="ChEBI" id="CHEBI:29105"/>
        <label>1</label>
    </ligand>
</feature>
<dbReference type="PANTHER" id="PTHR11807:SF27">
    <property type="entry name" value="TRNA-5-METHYLURIDINE(54) 2-SULFURTRANSFERASE"/>
    <property type="match status" value="1"/>
</dbReference>
<comment type="caution">
    <text evidence="5">The sequence shown here is derived from an EMBL/GenBank/DDBJ whole genome shotgun (WGS) entry which is preliminary data.</text>
</comment>
<feature type="binding site" evidence="2">
    <location>
        <position position="25"/>
    </location>
    <ligand>
        <name>Zn(2+)</name>
        <dbReference type="ChEBI" id="CHEBI:29105"/>
        <label>1</label>
    </ligand>
</feature>
<protein>
    <submittedName>
        <fullName evidence="5">Arginosuccinate synthase</fullName>
    </submittedName>
</protein>
<dbReference type="InterPro" id="IPR035107">
    <property type="entry name" value="tRNA_thiolation_TtcA_Ctu1"/>
</dbReference>
<dbReference type="RefSeq" id="WP_069292557.1">
    <property type="nucleotide sequence ID" value="NZ_CP140110.1"/>
</dbReference>
<dbReference type="OrthoDB" id="9801054at2"/>
<proteinExistence type="predicted"/>
<evidence type="ECO:0000259" key="3">
    <source>
        <dbReference type="Pfam" id="PF01171"/>
    </source>
</evidence>
<feature type="binding site" evidence="2">
    <location>
        <position position="277"/>
    </location>
    <ligand>
        <name>Zn(2+)</name>
        <dbReference type="ChEBI" id="CHEBI:29105"/>
        <label>2</label>
    </ligand>
</feature>
<evidence type="ECO:0000313" key="6">
    <source>
        <dbReference type="Proteomes" id="UP000094570"/>
    </source>
</evidence>
<evidence type="ECO:0000259" key="4">
    <source>
        <dbReference type="Pfam" id="PF22082"/>
    </source>
</evidence>
<dbReference type="GO" id="GO:0002143">
    <property type="term" value="P:tRNA wobble position uridine thiolation"/>
    <property type="evidence" value="ECO:0007669"/>
    <property type="project" value="TreeGrafter"/>
</dbReference>
<feature type="binding site" evidence="2">
    <location>
        <position position="274"/>
    </location>
    <ligand>
        <name>Zn(2+)</name>
        <dbReference type="ChEBI" id="CHEBI:29105"/>
        <label>2</label>
    </ligand>
</feature>
<evidence type="ECO:0000313" key="5">
    <source>
        <dbReference type="EMBL" id="ODN31133.1"/>
    </source>
</evidence>
<dbReference type="NCBIfam" id="TIGR00269">
    <property type="entry name" value="TIGR00269 family protein"/>
    <property type="match status" value="1"/>
</dbReference>
<dbReference type="InterPro" id="IPR014729">
    <property type="entry name" value="Rossmann-like_a/b/a_fold"/>
</dbReference>
<sequence>MKCKKCGGQAVIHLRAHNLALCKDHFVEFFEKRVQKGIGRFKMFDRKSKILVAVSTGKDSSAVLYALKKLGYKVEGLFLKMGPHTNLAERVVKNIENATGVKINIFDVTRDFGGLGTADVARIVKRPVCSICGIVRRHWMNRYAYENGFDVLVTGHNMDDEATFLFGNILNWQVDYMARQWPVLEKTHPKFVRKAKPLIYVTERETYAYVFLNGIPFLEQKCPFAQGATSSHYKKYLNALEWEQPGVKHRLLFGYFETLKPLLASETKVELRECNVCGFPTTEEKCQYCKLVERVHDHITKNSAGEKGIDVQISEDTGE</sequence>
<dbReference type="PANTHER" id="PTHR11807">
    <property type="entry name" value="ATPASES OF THE PP SUPERFAMILY-RELATED"/>
    <property type="match status" value="1"/>
</dbReference>
<feature type="domain" description="2-thiouridine synthetase TtuA-like N-terminal LIM" evidence="4">
    <location>
        <begin position="2"/>
        <end position="27"/>
    </location>
</feature>
<dbReference type="Pfam" id="PF22082">
    <property type="entry name" value="TtuA_LIM_N"/>
    <property type="match status" value="1"/>
</dbReference>
<dbReference type="GO" id="GO:0016740">
    <property type="term" value="F:transferase activity"/>
    <property type="evidence" value="ECO:0007669"/>
    <property type="project" value="UniProtKB-KW"/>
</dbReference>
<dbReference type="PIRSF" id="PIRSF004976">
    <property type="entry name" value="ATPase_YdaO"/>
    <property type="match status" value="1"/>
</dbReference>
<dbReference type="InterPro" id="IPR011063">
    <property type="entry name" value="TilS/TtcA_N"/>
</dbReference>
<dbReference type="Proteomes" id="UP000094570">
    <property type="component" value="Unassembled WGS sequence"/>
</dbReference>
<dbReference type="GO" id="GO:0046872">
    <property type="term" value="F:metal ion binding"/>
    <property type="evidence" value="ECO:0007669"/>
    <property type="project" value="UniProtKB-KW"/>
</dbReference>
<dbReference type="SUPFAM" id="SSF52402">
    <property type="entry name" value="Adenine nucleotide alpha hydrolases-like"/>
    <property type="match status" value="1"/>
</dbReference>
<feature type="binding site" evidence="2">
    <location>
        <position position="22"/>
    </location>
    <ligand>
        <name>Zn(2+)</name>
        <dbReference type="ChEBI" id="CHEBI:29105"/>
        <label>1</label>
    </ligand>
</feature>
<feature type="binding site" evidence="2">
    <location>
        <position position="289"/>
    </location>
    <ligand>
        <name>Zn(2+)</name>
        <dbReference type="ChEBI" id="CHEBI:29105"/>
        <label>2</label>
    </ligand>
</feature>
<evidence type="ECO:0000256" key="2">
    <source>
        <dbReference type="PIRSR" id="PIRSR004976-50"/>
    </source>
</evidence>
<feature type="binding site" evidence="2">
    <location>
        <position position="286"/>
    </location>
    <ligand>
        <name>Zn(2+)</name>
        <dbReference type="ChEBI" id="CHEBI:29105"/>
        <label>2</label>
    </ligand>
</feature>
<keyword evidence="2" id="KW-0479">Metal-binding</keyword>
<accession>A0A1E3G5K0</accession>
<dbReference type="Pfam" id="PF01171">
    <property type="entry name" value="ATP_bind_3"/>
    <property type="match status" value="1"/>
</dbReference>
<dbReference type="GO" id="GO:0002144">
    <property type="term" value="C:cytosolic tRNA wobble base thiouridylase complex"/>
    <property type="evidence" value="ECO:0007669"/>
    <property type="project" value="TreeGrafter"/>
</dbReference>
<dbReference type="AlphaFoldDB" id="A0A1E3G5K0"/>
<reference evidence="6" key="1">
    <citation type="submission" date="2016-04" db="EMBL/GenBank/DDBJ databases">
        <title>The genome sequence project of a novel Fervidobacterium isolate from a hot spring in Thailand.</title>
        <authorList>
            <person name="Gonzalez J.M."/>
            <person name="Cuecas A."/>
            <person name="Kanoksilapatham W."/>
        </authorList>
    </citation>
    <scope>NUCLEOTIDE SEQUENCE [LARGE SCALE GENOMIC DNA]</scope>
    <source>
        <strain evidence="6">FC2004</strain>
    </source>
</reference>
<dbReference type="InterPro" id="IPR054306">
    <property type="entry name" value="TtuA-like_LIM_N"/>
</dbReference>
<evidence type="ECO:0000256" key="1">
    <source>
        <dbReference type="ARBA" id="ARBA00022679"/>
    </source>
</evidence>
<dbReference type="InterPro" id="IPR000541">
    <property type="entry name" value="Ncs6/Tuc1/Ctu1"/>
</dbReference>
<dbReference type="Gene3D" id="3.40.50.620">
    <property type="entry name" value="HUPs"/>
    <property type="match status" value="1"/>
</dbReference>
<keyword evidence="2" id="KW-0862">Zinc</keyword>
<dbReference type="GO" id="GO:0000049">
    <property type="term" value="F:tRNA binding"/>
    <property type="evidence" value="ECO:0007669"/>
    <property type="project" value="InterPro"/>
</dbReference>
<keyword evidence="6" id="KW-1185">Reference proteome</keyword>
<name>A0A1E3G5K0_9BACT</name>
<feature type="binding site" evidence="2">
    <location>
        <position position="6"/>
    </location>
    <ligand>
        <name>Zn(2+)</name>
        <dbReference type="ChEBI" id="CHEBI:29105"/>
        <label>1</label>
    </ligand>
</feature>
<gene>
    <name evidence="5" type="ORF">A4H02_02375</name>
</gene>
<feature type="domain" description="tRNA(Ile)-lysidine/2-thiocytidine synthase N-terminal" evidence="3">
    <location>
        <begin position="49"/>
        <end position="219"/>
    </location>
</feature>
<dbReference type="EMBL" id="LWAF01000002">
    <property type="protein sequence ID" value="ODN31133.1"/>
    <property type="molecule type" value="Genomic_DNA"/>
</dbReference>
<organism evidence="5 6">
    <name type="scientific">Fervidobacterium thailandense</name>
    <dbReference type="NCBI Taxonomy" id="1008305"/>
    <lineage>
        <taxon>Bacteria</taxon>
        <taxon>Thermotogati</taxon>
        <taxon>Thermotogota</taxon>
        <taxon>Thermotogae</taxon>
        <taxon>Thermotogales</taxon>
        <taxon>Fervidobacteriaceae</taxon>
        <taxon>Fervidobacterium</taxon>
    </lineage>
</organism>